<keyword evidence="4" id="KW-1185">Reference proteome</keyword>
<evidence type="ECO:0000313" key="3">
    <source>
        <dbReference type="EMBL" id="EOD63943.1"/>
    </source>
</evidence>
<dbReference type="InterPro" id="IPR010982">
    <property type="entry name" value="Lambda_DNA-bd_dom_sf"/>
</dbReference>
<evidence type="ECO:0000256" key="1">
    <source>
        <dbReference type="SAM" id="MobiDB-lite"/>
    </source>
</evidence>
<dbReference type="EMBL" id="AOUO01000571">
    <property type="protein sequence ID" value="EOD63943.1"/>
    <property type="molecule type" value="Genomic_DNA"/>
</dbReference>
<dbReference type="eggNOG" id="COG1813">
    <property type="taxonomic scope" value="Bacteria"/>
</dbReference>
<dbReference type="GO" id="GO:0003677">
    <property type="term" value="F:DNA binding"/>
    <property type="evidence" value="ECO:0007669"/>
    <property type="project" value="InterPro"/>
</dbReference>
<proteinExistence type="predicted"/>
<feature type="domain" description="HTH cro/C1-type" evidence="2">
    <location>
        <begin position="10"/>
        <end position="64"/>
    </location>
</feature>
<dbReference type="Pfam" id="PF01381">
    <property type="entry name" value="HTH_3"/>
    <property type="match status" value="1"/>
</dbReference>
<dbReference type="Gene3D" id="1.10.260.40">
    <property type="entry name" value="lambda repressor-like DNA-binding domains"/>
    <property type="match status" value="1"/>
</dbReference>
<comment type="caution">
    <text evidence="3">The sequence shown here is derived from an EMBL/GenBank/DDBJ whole genome shotgun (WGS) entry which is preliminary data.</text>
</comment>
<dbReference type="CDD" id="cd00093">
    <property type="entry name" value="HTH_XRE"/>
    <property type="match status" value="1"/>
</dbReference>
<organism evidence="3 4">
    <name type="scientific">Amycolatopsis vancoresmycina DSM 44592</name>
    <dbReference type="NCBI Taxonomy" id="1292037"/>
    <lineage>
        <taxon>Bacteria</taxon>
        <taxon>Bacillati</taxon>
        <taxon>Actinomycetota</taxon>
        <taxon>Actinomycetes</taxon>
        <taxon>Pseudonocardiales</taxon>
        <taxon>Pseudonocardiaceae</taxon>
        <taxon>Amycolatopsis</taxon>
    </lineage>
</organism>
<dbReference type="Gene3D" id="1.25.40.10">
    <property type="entry name" value="Tetratricopeptide repeat domain"/>
    <property type="match status" value="1"/>
</dbReference>
<dbReference type="Proteomes" id="UP000014139">
    <property type="component" value="Unassembled WGS sequence"/>
</dbReference>
<dbReference type="SUPFAM" id="SSF48452">
    <property type="entry name" value="TPR-like"/>
    <property type="match status" value="1"/>
</dbReference>
<dbReference type="AlphaFoldDB" id="R1FX50"/>
<feature type="region of interest" description="Disordered" evidence="1">
    <location>
        <begin position="70"/>
        <end position="93"/>
    </location>
</feature>
<dbReference type="PATRIC" id="fig|1292037.4.peg.6441"/>
<evidence type="ECO:0000259" key="2">
    <source>
        <dbReference type="PROSITE" id="PS50943"/>
    </source>
</evidence>
<sequence length="358" mass="39197">MFVGERRTRLIRARKAAYYTQETLAYALNVDPTTVGHWERGKSEPLPYKRPKLAKLLGVDREQLEELLAEGQNAPSAAGSAAAPPPADAVTTSGDLDYDTWADDLDRAAVCLGRQEFVAAKLLLDRWTGQLASGADQRALHLYGRSLRLLGDLRQDQGVLTGPLSARQSYRKAMAVFAELHSDRRVAQLELHLAVLDEMSGQLEAAGRQYERLAADHRLDARDRTRALLWVGTALSKAGEGTAAITFIRPAIRRFEALEEPQDWSVAYQKLALAYRGDGDLRQATAALEVALDHRAGDAPMQRVRLDTAHGHLLLSDPATADSGLALLEGAAATATEYGMLHQLQAITGIRRAYEQQA</sequence>
<protein>
    <submittedName>
        <fullName evidence="3">XRE family transcriptional regulator</fullName>
    </submittedName>
</protein>
<dbReference type="SMART" id="SM00530">
    <property type="entry name" value="HTH_XRE"/>
    <property type="match status" value="1"/>
</dbReference>
<name>R1FX50_9PSEU</name>
<accession>R1FX50</accession>
<gene>
    <name evidence="3" type="ORF">H480_34295</name>
</gene>
<reference evidence="3 4" key="1">
    <citation type="submission" date="2013-02" db="EMBL/GenBank/DDBJ databases">
        <title>Draft genome sequence of Amycolatopsis vancoresmycina strain DSM 44592T.</title>
        <authorList>
            <person name="Kumar S."/>
            <person name="Kaur N."/>
            <person name="Kaur C."/>
            <person name="Raghava G.P.S."/>
            <person name="Mayilraj S."/>
        </authorList>
    </citation>
    <scope>NUCLEOTIDE SEQUENCE [LARGE SCALE GENOMIC DNA]</scope>
    <source>
        <strain evidence="3 4">DSM 44592</strain>
    </source>
</reference>
<dbReference type="InterPro" id="IPR011990">
    <property type="entry name" value="TPR-like_helical_dom_sf"/>
</dbReference>
<dbReference type="InterPro" id="IPR001387">
    <property type="entry name" value="Cro/C1-type_HTH"/>
</dbReference>
<dbReference type="SUPFAM" id="SSF47413">
    <property type="entry name" value="lambda repressor-like DNA-binding domains"/>
    <property type="match status" value="1"/>
</dbReference>
<dbReference type="PROSITE" id="PS50943">
    <property type="entry name" value="HTH_CROC1"/>
    <property type="match status" value="1"/>
</dbReference>
<evidence type="ECO:0000313" key="4">
    <source>
        <dbReference type="Proteomes" id="UP000014139"/>
    </source>
</evidence>